<dbReference type="GO" id="GO:0000981">
    <property type="term" value="F:DNA-binding transcription factor activity, RNA polymerase II-specific"/>
    <property type="evidence" value="ECO:0007669"/>
    <property type="project" value="InterPro"/>
</dbReference>
<evidence type="ECO:0000256" key="4">
    <source>
        <dbReference type="ARBA" id="ARBA00023015"/>
    </source>
</evidence>
<dbReference type="SMART" id="SM00355">
    <property type="entry name" value="ZnF_C2H2"/>
    <property type="match status" value="2"/>
</dbReference>
<feature type="region of interest" description="Disordered" evidence="8">
    <location>
        <begin position="294"/>
        <end position="317"/>
    </location>
</feature>
<dbReference type="SUPFAM" id="SSF57667">
    <property type="entry name" value="beta-beta-alpha zinc fingers"/>
    <property type="match status" value="1"/>
</dbReference>
<dbReference type="InterPro" id="IPR036236">
    <property type="entry name" value="Znf_C2H2_sf"/>
</dbReference>
<dbReference type="RefSeq" id="XP_046008584.1">
    <property type="nucleotide sequence ID" value="XM_046161173.1"/>
</dbReference>
<keyword evidence="1" id="KW-0479">Metal-binding</keyword>
<dbReference type="SUPFAM" id="SSF57701">
    <property type="entry name" value="Zn2/Cys6 DNA-binding domain"/>
    <property type="match status" value="1"/>
</dbReference>
<dbReference type="GO" id="GO:0003677">
    <property type="term" value="F:DNA binding"/>
    <property type="evidence" value="ECO:0007669"/>
    <property type="project" value="InterPro"/>
</dbReference>
<feature type="domain" description="Zn(2)-C6 fungal-type" evidence="9">
    <location>
        <begin position="74"/>
        <end position="105"/>
    </location>
</feature>
<dbReference type="Proteomes" id="UP000756346">
    <property type="component" value="Unassembled WGS sequence"/>
</dbReference>
<evidence type="ECO:0000259" key="9">
    <source>
        <dbReference type="PROSITE" id="PS50048"/>
    </source>
</evidence>
<feature type="region of interest" description="Disordered" evidence="8">
    <location>
        <begin position="114"/>
        <end position="152"/>
    </location>
</feature>
<comment type="caution">
    <text evidence="11">The sequence shown here is derived from an EMBL/GenBank/DDBJ whole genome shotgun (WGS) entry which is preliminary data.</text>
</comment>
<accession>A0A9P8XYA7</accession>
<reference evidence="11" key="1">
    <citation type="journal article" date="2021" name="Nat. Commun.">
        <title>Genetic determinants of endophytism in the Arabidopsis root mycobiome.</title>
        <authorList>
            <person name="Mesny F."/>
            <person name="Miyauchi S."/>
            <person name="Thiergart T."/>
            <person name="Pickel B."/>
            <person name="Atanasova L."/>
            <person name="Karlsson M."/>
            <person name="Huettel B."/>
            <person name="Barry K.W."/>
            <person name="Haridas S."/>
            <person name="Chen C."/>
            <person name="Bauer D."/>
            <person name="Andreopoulos W."/>
            <person name="Pangilinan J."/>
            <person name="LaButti K."/>
            <person name="Riley R."/>
            <person name="Lipzen A."/>
            <person name="Clum A."/>
            <person name="Drula E."/>
            <person name="Henrissat B."/>
            <person name="Kohler A."/>
            <person name="Grigoriev I.V."/>
            <person name="Martin F.M."/>
            <person name="Hacquard S."/>
        </authorList>
    </citation>
    <scope>NUCLEOTIDE SEQUENCE</scope>
    <source>
        <strain evidence="11">MPI-CAGE-CH-0230</strain>
    </source>
</reference>
<dbReference type="SMART" id="SM00066">
    <property type="entry name" value="GAL4"/>
    <property type="match status" value="1"/>
</dbReference>
<keyword evidence="2 7" id="KW-0863">Zinc-finger</keyword>
<dbReference type="GeneID" id="70190719"/>
<dbReference type="Pfam" id="PF00172">
    <property type="entry name" value="Zn_clus"/>
    <property type="match status" value="1"/>
</dbReference>
<evidence type="ECO:0008006" key="13">
    <source>
        <dbReference type="Google" id="ProtNLM"/>
    </source>
</evidence>
<protein>
    <recommendedName>
        <fullName evidence="13">Fungal-specific transcription factor domain-domain-containing protein</fullName>
    </recommendedName>
</protein>
<dbReference type="InterPro" id="IPR007219">
    <property type="entry name" value="XnlR_reg_dom"/>
</dbReference>
<feature type="compositionally biased region" description="Acidic residues" evidence="8">
    <location>
        <begin position="854"/>
        <end position="869"/>
    </location>
</feature>
<keyword evidence="12" id="KW-1185">Reference proteome</keyword>
<keyword evidence="3" id="KW-0862">Zinc</keyword>
<dbReference type="GO" id="GO:0008270">
    <property type="term" value="F:zinc ion binding"/>
    <property type="evidence" value="ECO:0007669"/>
    <property type="project" value="UniProtKB-KW"/>
</dbReference>
<dbReference type="EMBL" id="JAGTJQ010000009">
    <property type="protein sequence ID" value="KAH7025036.1"/>
    <property type="molecule type" value="Genomic_DNA"/>
</dbReference>
<dbReference type="Pfam" id="PF04082">
    <property type="entry name" value="Fungal_trans"/>
    <property type="match status" value="1"/>
</dbReference>
<evidence type="ECO:0000256" key="7">
    <source>
        <dbReference type="PROSITE-ProRule" id="PRU00042"/>
    </source>
</evidence>
<dbReference type="InterPro" id="IPR001138">
    <property type="entry name" value="Zn2Cys6_DnaBD"/>
</dbReference>
<feature type="compositionally biased region" description="Polar residues" evidence="8">
    <location>
        <begin position="119"/>
        <end position="145"/>
    </location>
</feature>
<evidence type="ECO:0000256" key="3">
    <source>
        <dbReference type="ARBA" id="ARBA00022833"/>
    </source>
</evidence>
<evidence type="ECO:0000259" key="10">
    <source>
        <dbReference type="PROSITE" id="PS50157"/>
    </source>
</evidence>
<dbReference type="PROSITE" id="PS50048">
    <property type="entry name" value="ZN2_CY6_FUNGAL_2"/>
    <property type="match status" value="1"/>
</dbReference>
<dbReference type="PROSITE" id="PS50157">
    <property type="entry name" value="ZINC_FINGER_C2H2_2"/>
    <property type="match status" value="2"/>
</dbReference>
<dbReference type="Gene3D" id="3.30.160.60">
    <property type="entry name" value="Classic Zinc Finger"/>
    <property type="match status" value="2"/>
</dbReference>
<dbReference type="AlphaFoldDB" id="A0A9P8XYA7"/>
<dbReference type="Pfam" id="PF00096">
    <property type="entry name" value="zf-C2H2"/>
    <property type="match status" value="2"/>
</dbReference>
<keyword evidence="6" id="KW-0539">Nucleus</keyword>
<evidence type="ECO:0000256" key="6">
    <source>
        <dbReference type="ARBA" id="ARBA00023242"/>
    </source>
</evidence>
<dbReference type="PROSITE" id="PS00028">
    <property type="entry name" value="ZINC_FINGER_C2H2_1"/>
    <property type="match status" value="1"/>
</dbReference>
<dbReference type="PANTHER" id="PTHR47660">
    <property type="entry name" value="TRANSCRIPTION FACTOR WITH C2H2 AND ZN(2)-CYS(6) DNA BINDING DOMAIN (EUROFUNG)-RELATED-RELATED"/>
    <property type="match status" value="1"/>
</dbReference>
<dbReference type="InterPro" id="IPR036864">
    <property type="entry name" value="Zn2-C6_fun-type_DNA-bd_sf"/>
</dbReference>
<keyword evidence="5" id="KW-0804">Transcription</keyword>
<dbReference type="FunFam" id="3.30.160.60:FF:002343">
    <property type="entry name" value="Zinc finger protein 33A"/>
    <property type="match status" value="1"/>
</dbReference>
<feature type="domain" description="C2H2-type" evidence="10">
    <location>
        <begin position="10"/>
        <end position="37"/>
    </location>
</feature>
<sequence length="962" mass="106191">MTGPRRAAAFRCRFCEAVFARQEHLARHVRAHTREKPYRCPQCPKSFSRQDVLNRHIQAHRHPPRAAASSSARACTECAASRVRCSKDLPCQRCRDRGLEALCMYPATSRSTHAESAHSPAQTSLADSIQQQQDNVTPENVTLQTRPEPVEASAYSGQDAVQQQIPLAGQVGFPYAAAPSQPQPAASQGLPWTQETGYANTNGLLRPIADSYNSATDYQPLRDINDGVGSSVNWLSPQFQDGISWNNMMVPFQDGSCNFASDVWTFPPGSATATQPVPWPVAVSPVAFVPVTPSTPQVDISPSSHTRTPSHSTASAKTRDGALYVDGAEGRQPFGGRLQKQRRLSGETSVTYGETATSTGALHPSDNRVLVSDAAYDAMRHRVLQHAQNSVDVLDIAALPTLDVIRRFVDLYFDKFHPTYPFLRKNSSCFVPPRGWLLLLAVAAIGASYAEEAPAQKALETVLDAIVSSNTIDIDIDDRNRSREDILLELQASLLYLIAHAHGGDSKAQRRRVIGCRHRLNEQCRTMGLLSTELPNIDGSQPHMETWVAAQSALRTGFMFWLVDSMLAAEFDCRPSFRLYDAQSPLPCLEEQWERPTIDSLTNQSLTTVTVPEALEILYMEKRLPPNLSEFSKILLTYAVCRRMDEALYHHRTMLPSWTPNAAAQARTASQMQESTWPPSNPMVMRWRNSSCDCLDVLHWNANMISAGAGGFEHPTILHLHLSRLLILSPVCHIQTVAAGMTQQQQRSDKSFDDAFGNIRRWAIIDQFKARLSIIHAGAVLWHVRRYSTGGFIEPFAVYLAVLVVWSYSISTLSFTQQMGNTLRVQQDAADDRSSGQAQGSPPQEANPTNGDEGGGDDGDDGENEDSDLDPTFIHLDRPCDDEIVQVYVRRGQKMEANMVRVGDICKPGAPQKILREGLRALSGDKTWTARDIRREGSAAAASGIRGGFMDRILNLARATGP</sequence>
<feature type="compositionally biased region" description="Polar residues" evidence="8">
    <location>
        <begin position="835"/>
        <end position="849"/>
    </location>
</feature>
<keyword evidence="4" id="KW-0805">Transcription regulation</keyword>
<evidence type="ECO:0000256" key="2">
    <source>
        <dbReference type="ARBA" id="ARBA00022771"/>
    </source>
</evidence>
<dbReference type="Gene3D" id="4.10.240.10">
    <property type="entry name" value="Zn(2)-C6 fungal-type DNA-binding domain"/>
    <property type="match status" value="1"/>
</dbReference>
<dbReference type="CDD" id="cd00067">
    <property type="entry name" value="GAL4"/>
    <property type="match status" value="1"/>
</dbReference>
<feature type="region of interest" description="Disordered" evidence="8">
    <location>
        <begin position="824"/>
        <end position="875"/>
    </location>
</feature>
<evidence type="ECO:0000313" key="12">
    <source>
        <dbReference type="Proteomes" id="UP000756346"/>
    </source>
</evidence>
<gene>
    <name evidence="11" type="ORF">B0I36DRAFT_387418</name>
</gene>
<name>A0A9P8XYA7_9PEZI</name>
<organism evidence="11 12">
    <name type="scientific">Microdochium trichocladiopsis</name>
    <dbReference type="NCBI Taxonomy" id="1682393"/>
    <lineage>
        <taxon>Eukaryota</taxon>
        <taxon>Fungi</taxon>
        <taxon>Dikarya</taxon>
        <taxon>Ascomycota</taxon>
        <taxon>Pezizomycotina</taxon>
        <taxon>Sordariomycetes</taxon>
        <taxon>Xylariomycetidae</taxon>
        <taxon>Xylariales</taxon>
        <taxon>Microdochiaceae</taxon>
        <taxon>Microdochium</taxon>
    </lineage>
</organism>
<evidence type="ECO:0000256" key="1">
    <source>
        <dbReference type="ARBA" id="ARBA00022723"/>
    </source>
</evidence>
<dbReference type="PANTHER" id="PTHR47660:SF7">
    <property type="entry name" value="TRANSCRIPTION FACTOR WITH C2H2 AND ZN(2)-CYS(6) DNA BINDING DOMAIN (EUROFUNG)"/>
    <property type="match status" value="1"/>
</dbReference>
<feature type="compositionally biased region" description="Low complexity" evidence="8">
    <location>
        <begin position="294"/>
        <end position="316"/>
    </location>
</feature>
<dbReference type="GO" id="GO:0006351">
    <property type="term" value="P:DNA-templated transcription"/>
    <property type="evidence" value="ECO:0007669"/>
    <property type="project" value="InterPro"/>
</dbReference>
<evidence type="ECO:0000313" key="11">
    <source>
        <dbReference type="EMBL" id="KAH7025036.1"/>
    </source>
</evidence>
<feature type="domain" description="C2H2-type" evidence="10">
    <location>
        <begin position="38"/>
        <end position="60"/>
    </location>
</feature>
<dbReference type="CDD" id="cd12148">
    <property type="entry name" value="fungal_TF_MHR"/>
    <property type="match status" value="1"/>
</dbReference>
<proteinExistence type="predicted"/>
<dbReference type="OrthoDB" id="10018191at2759"/>
<evidence type="ECO:0000256" key="8">
    <source>
        <dbReference type="SAM" id="MobiDB-lite"/>
    </source>
</evidence>
<dbReference type="PROSITE" id="PS00463">
    <property type="entry name" value="ZN2_CY6_FUNGAL_1"/>
    <property type="match status" value="1"/>
</dbReference>
<evidence type="ECO:0000256" key="5">
    <source>
        <dbReference type="ARBA" id="ARBA00023163"/>
    </source>
</evidence>
<dbReference type="InterPro" id="IPR013087">
    <property type="entry name" value="Znf_C2H2_type"/>
</dbReference>